<evidence type="ECO:0000313" key="5">
    <source>
        <dbReference type="EMBL" id="URA11223.1"/>
    </source>
</evidence>
<dbReference type="InterPro" id="IPR003593">
    <property type="entry name" value="AAA+_ATPase"/>
</dbReference>
<name>A0AAX3BGD8_9SPIR</name>
<dbReference type="PROSITE" id="PS50893">
    <property type="entry name" value="ABC_TRANSPORTER_2"/>
    <property type="match status" value="2"/>
</dbReference>
<dbReference type="RefSeq" id="WP_271436357.1">
    <property type="nucleotide sequence ID" value="NZ_CP073355.1"/>
</dbReference>
<accession>A0AAX3BGD8</accession>
<keyword evidence="6" id="KW-1185">Reference proteome</keyword>
<dbReference type="PANTHER" id="PTHR19211:SF14">
    <property type="entry name" value="ATP-BINDING CASSETTE SUB-FAMILY F MEMBER 1"/>
    <property type="match status" value="1"/>
</dbReference>
<keyword evidence="3 5" id="KW-0067">ATP-binding</keyword>
<dbReference type="PANTHER" id="PTHR19211">
    <property type="entry name" value="ATP-BINDING TRANSPORT PROTEIN-RELATED"/>
    <property type="match status" value="1"/>
</dbReference>
<keyword evidence="2" id="KW-0547">Nucleotide-binding</keyword>
<dbReference type="SUPFAM" id="SSF52540">
    <property type="entry name" value="P-loop containing nucleoside triphosphate hydrolases"/>
    <property type="match status" value="2"/>
</dbReference>
<feature type="domain" description="ABC transporter" evidence="4">
    <location>
        <begin position="282"/>
        <end position="496"/>
    </location>
</feature>
<evidence type="ECO:0000256" key="2">
    <source>
        <dbReference type="ARBA" id="ARBA00022741"/>
    </source>
</evidence>
<dbReference type="GO" id="GO:0016887">
    <property type="term" value="F:ATP hydrolysis activity"/>
    <property type="evidence" value="ECO:0007669"/>
    <property type="project" value="InterPro"/>
</dbReference>
<dbReference type="GO" id="GO:0005524">
    <property type="term" value="F:ATP binding"/>
    <property type="evidence" value="ECO:0007669"/>
    <property type="project" value="UniProtKB-KW"/>
</dbReference>
<evidence type="ECO:0000256" key="3">
    <source>
        <dbReference type="ARBA" id="ARBA00022840"/>
    </source>
</evidence>
<dbReference type="Gene3D" id="3.40.50.300">
    <property type="entry name" value="P-loop containing nucleotide triphosphate hydrolases"/>
    <property type="match status" value="2"/>
</dbReference>
<dbReference type="CDD" id="cd03221">
    <property type="entry name" value="ABCF_EF-3"/>
    <property type="match status" value="2"/>
</dbReference>
<dbReference type="InterPro" id="IPR050611">
    <property type="entry name" value="ABCF"/>
</dbReference>
<feature type="domain" description="ABC transporter" evidence="4">
    <location>
        <begin position="2"/>
        <end position="215"/>
    </location>
</feature>
<dbReference type="InterPro" id="IPR003439">
    <property type="entry name" value="ABC_transporter-like_ATP-bd"/>
</dbReference>
<organism evidence="5 6">
    <name type="scientific">Thermospira aquatica</name>
    <dbReference type="NCBI Taxonomy" id="2828656"/>
    <lineage>
        <taxon>Bacteria</taxon>
        <taxon>Pseudomonadati</taxon>
        <taxon>Spirochaetota</taxon>
        <taxon>Spirochaetia</taxon>
        <taxon>Brevinematales</taxon>
        <taxon>Thermospiraceae</taxon>
        <taxon>Thermospira</taxon>
    </lineage>
</organism>
<dbReference type="InterPro" id="IPR032781">
    <property type="entry name" value="ABC_tran_Xtn"/>
</dbReference>
<dbReference type="Pfam" id="PF00005">
    <property type="entry name" value="ABC_tran"/>
    <property type="match status" value="2"/>
</dbReference>
<reference evidence="5" key="1">
    <citation type="submission" date="2021-04" db="EMBL/GenBank/DDBJ databases">
        <authorList>
            <person name="Postec A."/>
        </authorList>
    </citation>
    <scope>NUCLEOTIDE SEQUENCE</scope>
    <source>
        <strain evidence="5">F1F22</strain>
    </source>
</reference>
<reference evidence="5" key="2">
    <citation type="submission" date="2022-06" db="EMBL/GenBank/DDBJ databases">
        <title>Thermospira aquatica gen. nov., sp. nov.</title>
        <authorList>
            <person name="Ben Ali Gam Z."/>
            <person name="Labat M."/>
        </authorList>
    </citation>
    <scope>NUCLEOTIDE SEQUENCE</scope>
    <source>
        <strain evidence="5">F1F22</strain>
    </source>
</reference>
<evidence type="ECO:0000259" key="4">
    <source>
        <dbReference type="PROSITE" id="PS50893"/>
    </source>
</evidence>
<dbReference type="Proteomes" id="UP001056539">
    <property type="component" value="Chromosome"/>
</dbReference>
<dbReference type="SMART" id="SM00382">
    <property type="entry name" value="AAA"/>
    <property type="match status" value="2"/>
</dbReference>
<protein>
    <submittedName>
        <fullName evidence="5">ABC-F family ATP-binding cassette domain-containing protein</fullName>
    </submittedName>
</protein>
<evidence type="ECO:0000313" key="6">
    <source>
        <dbReference type="Proteomes" id="UP001056539"/>
    </source>
</evidence>
<gene>
    <name evidence="5" type="ORF">KDW03_05355</name>
</gene>
<dbReference type="InterPro" id="IPR027417">
    <property type="entry name" value="P-loop_NTPase"/>
</dbReference>
<dbReference type="Pfam" id="PF12848">
    <property type="entry name" value="ABC_tran_Xtn"/>
    <property type="match status" value="1"/>
</dbReference>
<dbReference type="AlphaFoldDB" id="A0AAX3BGD8"/>
<evidence type="ECO:0000256" key="1">
    <source>
        <dbReference type="ARBA" id="ARBA00022737"/>
    </source>
</evidence>
<proteinExistence type="predicted"/>
<keyword evidence="1" id="KW-0677">Repeat</keyword>
<dbReference type="KEGG" id="taqu:KDW03_05355"/>
<sequence length="607" mass="70107">MIAIENVSKSYGGQKLFTGVSFTIHPRERIGLCGRNGSGKTTLLRILAGEEEPDTGRVVFPREYRVGYLKQHHTWHFSTVVEELCHHIPGEEKPRYQAEKLLHGLGFSQEMITLSPDQLSGGYQMRLALACVLIAEPNLLLLDEPTNYLDIVSIRFLKNLLRGWKGELVVISHDRDFLDDIITHTLYIHRQRARKMEGETEKMYQQIALEEEVYEKTRIHEEKKRQQIELFISRFRAKARLASQAKSRARMLAKMEKKEKLEKLPELDFHFSYATTTAKILLEVENLSFGYDRPLFQKLSFRVEKGECVAVVGRNGQGKTTLLEVLRGNKKPWTGTISYHPQAVTHFFGQSEVDKLHPDHTIEEEILTAMENRDRTQARTIAGLMLFEGELAEKTLKVLSGGERHRVLLGKLLARPANLLLLDEPTNHLDMDATDALLAALDQFPGGIVLVTHNESFLRVLATKFIIFDEGKVRIFEGTYDDFLEKIGWAWETEDKKTPPQEVKKNTRQKRAEIVQEKSRLLRPLQKQLETLEQYIISLEEKKNHFHTLLLEASATSHAENLRIYGKSLKEIDEELQKAYEDYYNLATEVEEKQKWYEQKLEEIDSL</sequence>
<dbReference type="EMBL" id="CP073355">
    <property type="protein sequence ID" value="URA11223.1"/>
    <property type="molecule type" value="Genomic_DNA"/>
</dbReference>